<sequence length="95" mass="10545">MSKDFYTASELADLGYVSERLTSVFGEPDSVDGELRWDADTVVAVEPDVLAPAARIMFDAFAPEWNTRVQMNGSNLALGWPQMEQMLARAAMRES</sequence>
<evidence type="ECO:0000313" key="2">
    <source>
        <dbReference type="Proteomes" id="UP001217325"/>
    </source>
</evidence>
<gene>
    <name evidence="1" type="ORF">PXH69_30525</name>
</gene>
<accession>A0AAW6LVA0</accession>
<evidence type="ECO:0000313" key="1">
    <source>
        <dbReference type="EMBL" id="MDE8649315.1"/>
    </source>
</evidence>
<dbReference type="EMBL" id="JARDXE010000026">
    <property type="protein sequence ID" value="MDE8649315.1"/>
    <property type="molecule type" value="Genomic_DNA"/>
</dbReference>
<reference evidence="1" key="1">
    <citation type="submission" date="2023-02" db="EMBL/GenBank/DDBJ databases">
        <title>A novel hydrolase synthesized by Rhodococcus erythropolis HQ is responsible for the detoxification of Zearalenone.</title>
        <authorList>
            <person name="Hu J."/>
            <person name="Xu J."/>
        </authorList>
    </citation>
    <scope>NUCLEOTIDE SEQUENCE</scope>
    <source>
        <strain evidence="1">HQ</strain>
    </source>
</reference>
<organism evidence="1 2">
    <name type="scientific">Rhodococcus qingshengii</name>
    <dbReference type="NCBI Taxonomy" id="334542"/>
    <lineage>
        <taxon>Bacteria</taxon>
        <taxon>Bacillati</taxon>
        <taxon>Actinomycetota</taxon>
        <taxon>Actinomycetes</taxon>
        <taxon>Mycobacteriales</taxon>
        <taxon>Nocardiaceae</taxon>
        <taxon>Rhodococcus</taxon>
        <taxon>Rhodococcus erythropolis group</taxon>
    </lineage>
</organism>
<proteinExistence type="predicted"/>
<name>A0AAW6LVA0_RHOSG</name>
<dbReference type="Proteomes" id="UP001217325">
    <property type="component" value="Unassembled WGS sequence"/>
</dbReference>
<comment type="caution">
    <text evidence="1">The sequence shown here is derived from an EMBL/GenBank/DDBJ whole genome shotgun (WGS) entry which is preliminary data.</text>
</comment>
<protein>
    <submittedName>
        <fullName evidence="1">Uncharacterized protein</fullName>
    </submittedName>
</protein>
<dbReference type="AlphaFoldDB" id="A0AAW6LVA0"/>
<dbReference type="RefSeq" id="WP_275232837.1">
    <property type="nucleotide sequence ID" value="NZ_JARDXE010000026.1"/>
</dbReference>